<keyword evidence="3" id="KW-1185">Reference proteome</keyword>
<evidence type="ECO:0008006" key="4">
    <source>
        <dbReference type="Google" id="ProtNLM"/>
    </source>
</evidence>
<comment type="caution">
    <text evidence="2">The sequence shown here is derived from an EMBL/GenBank/DDBJ whole genome shotgun (WGS) entry which is preliminary data.</text>
</comment>
<reference evidence="2" key="1">
    <citation type="submission" date="2020-05" db="EMBL/GenBank/DDBJ databases">
        <title>Mycena genomes resolve the evolution of fungal bioluminescence.</title>
        <authorList>
            <person name="Tsai I.J."/>
        </authorList>
    </citation>
    <scope>NUCLEOTIDE SEQUENCE</scope>
    <source>
        <strain evidence="2">160909Yilan</strain>
    </source>
</reference>
<sequence>MVPESTSRPECFDCGKAHPPRSAFVPSPFHDFIVKQETMSSASDRAAVHDFILAIDTEIAQRAQTIDRLRCEMAILRRHSEQHKSIIAPIRRVPPEIMAEIFLHLTAIEARPRIPPRRIHPDDGSGCANFFEKNDMVRPIPHRAPLIFGEVSRQWRAIALSTPRLWNAIFITSKDEKLRDYISLCDTWLKRSGSLPLSIRFHRACLAYREPSPPQHTVDGYEDLFRTILPYAQRWRLLDFANIPTSAYDVFQASLPNSLPLLEALSVDPSLPVVSSCNPWARLRSAPKLRFLRHTIGDTRAGGWQTFPWSQLTHIDLENCSVYDCHRILSETPTAVDCKFIIERLSPIEHPPVFHPVLKILRMEAYTDIHLRLTCPRLSTLGISILDPEVAFHDLSSFLDRSGACIEKFTLEESNIHIAQFTAWLAAMSRIRHLGITQFGEGQLIDDMWESLTWRSNFTLLVPELESLEFLGGKRDFSHQTLARMLKSRVQTPRSPVDFVPKLNAVKLSFWKKLSNSAYRRLIAFRKFGLKIDVQQNVDGLDESDSEDEESDSDDGDNGSEDEETDSEDDEDDSDEL</sequence>
<gene>
    <name evidence="2" type="ORF">MSAN_00797600</name>
</gene>
<name>A0A8H6YY43_9AGAR</name>
<dbReference type="AlphaFoldDB" id="A0A8H6YY43"/>
<evidence type="ECO:0000256" key="1">
    <source>
        <dbReference type="SAM" id="MobiDB-lite"/>
    </source>
</evidence>
<dbReference type="EMBL" id="JACAZH010000005">
    <property type="protein sequence ID" value="KAF7367352.1"/>
    <property type="molecule type" value="Genomic_DNA"/>
</dbReference>
<evidence type="ECO:0000313" key="2">
    <source>
        <dbReference type="EMBL" id="KAF7367352.1"/>
    </source>
</evidence>
<dbReference type="Proteomes" id="UP000623467">
    <property type="component" value="Unassembled WGS sequence"/>
</dbReference>
<dbReference type="Gene3D" id="1.20.1280.50">
    <property type="match status" value="1"/>
</dbReference>
<proteinExistence type="predicted"/>
<evidence type="ECO:0000313" key="3">
    <source>
        <dbReference type="Proteomes" id="UP000623467"/>
    </source>
</evidence>
<protein>
    <recommendedName>
        <fullName evidence="4">F-box domain-containing protein</fullName>
    </recommendedName>
</protein>
<feature type="region of interest" description="Disordered" evidence="1">
    <location>
        <begin position="538"/>
        <end position="577"/>
    </location>
</feature>
<accession>A0A8H6YY43</accession>
<organism evidence="2 3">
    <name type="scientific">Mycena sanguinolenta</name>
    <dbReference type="NCBI Taxonomy" id="230812"/>
    <lineage>
        <taxon>Eukaryota</taxon>
        <taxon>Fungi</taxon>
        <taxon>Dikarya</taxon>
        <taxon>Basidiomycota</taxon>
        <taxon>Agaricomycotina</taxon>
        <taxon>Agaricomycetes</taxon>
        <taxon>Agaricomycetidae</taxon>
        <taxon>Agaricales</taxon>
        <taxon>Marasmiineae</taxon>
        <taxon>Mycenaceae</taxon>
        <taxon>Mycena</taxon>
    </lineage>
</organism>
<feature type="compositionally biased region" description="Acidic residues" evidence="1">
    <location>
        <begin position="540"/>
        <end position="577"/>
    </location>
</feature>
<dbReference type="OrthoDB" id="3071265at2759"/>